<dbReference type="InterPro" id="IPR031833">
    <property type="entry name" value="DUF4748"/>
</dbReference>
<keyword evidence="4" id="KW-1185">Reference proteome</keyword>
<dbReference type="PANTHER" id="PTHR41800:SF1">
    <property type="entry name" value="EXPRESSED PROTEIN"/>
    <property type="match status" value="1"/>
</dbReference>
<feature type="region of interest" description="Disordered" evidence="1">
    <location>
        <begin position="33"/>
        <end position="86"/>
    </location>
</feature>
<dbReference type="Proteomes" id="UP000759537">
    <property type="component" value="Unassembled WGS sequence"/>
</dbReference>
<evidence type="ECO:0000256" key="2">
    <source>
        <dbReference type="SAM" id="Phobius"/>
    </source>
</evidence>
<reference evidence="3" key="1">
    <citation type="submission" date="2019-10" db="EMBL/GenBank/DDBJ databases">
        <authorList>
            <consortium name="DOE Joint Genome Institute"/>
            <person name="Kuo A."/>
            <person name="Miyauchi S."/>
            <person name="Kiss E."/>
            <person name="Drula E."/>
            <person name="Kohler A."/>
            <person name="Sanchez-Garcia M."/>
            <person name="Andreopoulos B."/>
            <person name="Barry K.W."/>
            <person name="Bonito G."/>
            <person name="Buee M."/>
            <person name="Carver A."/>
            <person name="Chen C."/>
            <person name="Cichocki N."/>
            <person name="Clum A."/>
            <person name="Culley D."/>
            <person name="Crous P.W."/>
            <person name="Fauchery L."/>
            <person name="Girlanda M."/>
            <person name="Hayes R."/>
            <person name="Keri Z."/>
            <person name="LaButti K."/>
            <person name="Lipzen A."/>
            <person name="Lombard V."/>
            <person name="Magnuson J."/>
            <person name="Maillard F."/>
            <person name="Morin E."/>
            <person name="Murat C."/>
            <person name="Nolan M."/>
            <person name="Ohm R."/>
            <person name="Pangilinan J."/>
            <person name="Pereira M."/>
            <person name="Perotto S."/>
            <person name="Peter M."/>
            <person name="Riley R."/>
            <person name="Sitrit Y."/>
            <person name="Stielow B."/>
            <person name="Szollosi G."/>
            <person name="Zifcakova L."/>
            <person name="Stursova M."/>
            <person name="Spatafora J.W."/>
            <person name="Tedersoo L."/>
            <person name="Vaario L.-M."/>
            <person name="Yamada A."/>
            <person name="Yan M."/>
            <person name="Wang P."/>
            <person name="Xu J."/>
            <person name="Bruns T."/>
            <person name="Baldrian P."/>
            <person name="Vilgalys R."/>
            <person name="Henrissat B."/>
            <person name="Grigoriev I.V."/>
            <person name="Hibbett D."/>
            <person name="Nagy L.G."/>
            <person name="Martin F.M."/>
        </authorList>
    </citation>
    <scope>NUCLEOTIDE SEQUENCE</scope>
    <source>
        <strain evidence="3">Prilba</strain>
    </source>
</reference>
<dbReference type="PANTHER" id="PTHR41800">
    <property type="entry name" value="EXPRESSED PROTEIN"/>
    <property type="match status" value="1"/>
</dbReference>
<gene>
    <name evidence="3" type="ORF">DFH94DRAFT_303050</name>
</gene>
<dbReference type="AlphaFoldDB" id="A0A9P5N0D4"/>
<protein>
    <submittedName>
        <fullName evidence="3">Uncharacterized protein</fullName>
    </submittedName>
</protein>
<accession>A0A9P5N0D4</accession>
<dbReference type="OrthoDB" id="2559326at2759"/>
<dbReference type="EMBL" id="WHVB01000004">
    <property type="protein sequence ID" value="KAF8483280.1"/>
    <property type="molecule type" value="Genomic_DNA"/>
</dbReference>
<name>A0A9P5N0D4_9AGAM</name>
<sequence>MNNPRSMVLGWVSLIAVAGASFYFAKQSINERRRQQDIITGERPSARLDGRERSARDEARTPQAPREEHPNLVAGSGFSGSKDDAT</sequence>
<dbReference type="Pfam" id="PF15932">
    <property type="entry name" value="DUF4748"/>
    <property type="match status" value="1"/>
</dbReference>
<organism evidence="3 4">
    <name type="scientific">Russula ochroleuca</name>
    <dbReference type="NCBI Taxonomy" id="152965"/>
    <lineage>
        <taxon>Eukaryota</taxon>
        <taxon>Fungi</taxon>
        <taxon>Dikarya</taxon>
        <taxon>Basidiomycota</taxon>
        <taxon>Agaricomycotina</taxon>
        <taxon>Agaricomycetes</taxon>
        <taxon>Russulales</taxon>
        <taxon>Russulaceae</taxon>
        <taxon>Russula</taxon>
    </lineage>
</organism>
<evidence type="ECO:0000256" key="1">
    <source>
        <dbReference type="SAM" id="MobiDB-lite"/>
    </source>
</evidence>
<keyword evidence="2" id="KW-0472">Membrane</keyword>
<comment type="caution">
    <text evidence="3">The sequence shown here is derived from an EMBL/GenBank/DDBJ whole genome shotgun (WGS) entry which is preliminary data.</text>
</comment>
<feature type="transmembrane region" description="Helical" evidence="2">
    <location>
        <begin position="6"/>
        <end position="25"/>
    </location>
</feature>
<keyword evidence="2" id="KW-1133">Transmembrane helix</keyword>
<feature type="compositionally biased region" description="Basic and acidic residues" evidence="1">
    <location>
        <begin position="44"/>
        <end position="70"/>
    </location>
</feature>
<evidence type="ECO:0000313" key="4">
    <source>
        <dbReference type="Proteomes" id="UP000759537"/>
    </source>
</evidence>
<reference evidence="3" key="2">
    <citation type="journal article" date="2020" name="Nat. Commun.">
        <title>Large-scale genome sequencing of mycorrhizal fungi provides insights into the early evolution of symbiotic traits.</title>
        <authorList>
            <person name="Miyauchi S."/>
            <person name="Kiss E."/>
            <person name="Kuo A."/>
            <person name="Drula E."/>
            <person name="Kohler A."/>
            <person name="Sanchez-Garcia M."/>
            <person name="Morin E."/>
            <person name="Andreopoulos B."/>
            <person name="Barry K.W."/>
            <person name="Bonito G."/>
            <person name="Buee M."/>
            <person name="Carver A."/>
            <person name="Chen C."/>
            <person name="Cichocki N."/>
            <person name="Clum A."/>
            <person name="Culley D."/>
            <person name="Crous P.W."/>
            <person name="Fauchery L."/>
            <person name="Girlanda M."/>
            <person name="Hayes R.D."/>
            <person name="Keri Z."/>
            <person name="LaButti K."/>
            <person name="Lipzen A."/>
            <person name="Lombard V."/>
            <person name="Magnuson J."/>
            <person name="Maillard F."/>
            <person name="Murat C."/>
            <person name="Nolan M."/>
            <person name="Ohm R.A."/>
            <person name="Pangilinan J."/>
            <person name="Pereira M.F."/>
            <person name="Perotto S."/>
            <person name="Peter M."/>
            <person name="Pfister S."/>
            <person name="Riley R."/>
            <person name="Sitrit Y."/>
            <person name="Stielow J.B."/>
            <person name="Szollosi G."/>
            <person name="Zifcakova L."/>
            <person name="Stursova M."/>
            <person name="Spatafora J.W."/>
            <person name="Tedersoo L."/>
            <person name="Vaario L.M."/>
            <person name="Yamada A."/>
            <person name="Yan M."/>
            <person name="Wang P."/>
            <person name="Xu J."/>
            <person name="Bruns T."/>
            <person name="Baldrian P."/>
            <person name="Vilgalys R."/>
            <person name="Dunand C."/>
            <person name="Henrissat B."/>
            <person name="Grigoriev I.V."/>
            <person name="Hibbett D."/>
            <person name="Nagy L.G."/>
            <person name="Martin F.M."/>
        </authorList>
    </citation>
    <scope>NUCLEOTIDE SEQUENCE</scope>
    <source>
        <strain evidence="3">Prilba</strain>
    </source>
</reference>
<keyword evidence="2" id="KW-0812">Transmembrane</keyword>
<proteinExistence type="predicted"/>
<evidence type="ECO:0000313" key="3">
    <source>
        <dbReference type="EMBL" id="KAF8483280.1"/>
    </source>
</evidence>